<proteinExistence type="predicted"/>
<name>A0AAV0SUI3_9STRA</name>
<evidence type="ECO:0000313" key="2">
    <source>
        <dbReference type="EMBL" id="CAI5708380.1"/>
    </source>
</evidence>
<organism evidence="2 4">
    <name type="scientific">Peronospora farinosa</name>
    <dbReference type="NCBI Taxonomy" id="134698"/>
    <lineage>
        <taxon>Eukaryota</taxon>
        <taxon>Sar</taxon>
        <taxon>Stramenopiles</taxon>
        <taxon>Oomycota</taxon>
        <taxon>Peronosporomycetes</taxon>
        <taxon>Peronosporales</taxon>
        <taxon>Peronosporaceae</taxon>
        <taxon>Peronospora</taxon>
    </lineage>
</organism>
<keyword evidence="3" id="KW-1185">Reference proteome</keyword>
<sequence>MGKTSKPISNVLESGWAGQANAENGVISQISNNDLNSHNTNRIAAAALITRGNGATTALSGSTATEAGTPHESYVSFNTGPLEACGRVGKVDEAQHRQAVATETTGDRYSYLGERLTAAMVDLTAMGT</sequence>
<evidence type="ECO:0000313" key="4">
    <source>
        <dbReference type="Proteomes" id="UP001159659"/>
    </source>
</evidence>
<dbReference type="AlphaFoldDB" id="A0AAV0SUI3"/>
<dbReference type="Proteomes" id="UP001157938">
    <property type="component" value="Unassembled WGS sequence"/>
</dbReference>
<protein>
    <submittedName>
        <fullName evidence="2">Uncharacterized protein</fullName>
    </submittedName>
</protein>
<accession>A0AAV0SUI3</accession>
<gene>
    <name evidence="1" type="ORF">PFR001_LOCUS5941</name>
    <name evidence="2" type="ORF">PFR002_LOCUS1827</name>
</gene>
<evidence type="ECO:0000313" key="1">
    <source>
        <dbReference type="EMBL" id="CAH0490622.1"/>
    </source>
</evidence>
<reference evidence="1 3" key="1">
    <citation type="submission" date="2021-11" db="EMBL/GenBank/DDBJ databases">
        <authorList>
            <person name="Islam A."/>
            <person name="Islam S."/>
            <person name="Flora M.S."/>
            <person name="Rahman M."/>
            <person name="Ziaur R.M."/>
            <person name="Epstein J.H."/>
            <person name="Hassan M."/>
            <person name="Klassen M."/>
            <person name="Woodard K."/>
            <person name="Webb A."/>
            <person name="Webby R.J."/>
            <person name="El Zowalaty M.E."/>
        </authorList>
    </citation>
    <scope>NUCLEOTIDE SEQUENCE [LARGE SCALE GENOMIC DNA]</scope>
    <source>
        <strain evidence="1">Pf1</strain>
    </source>
</reference>
<dbReference type="EMBL" id="CANTFK010000182">
    <property type="protein sequence ID" value="CAI5708380.1"/>
    <property type="molecule type" value="Genomic_DNA"/>
</dbReference>
<dbReference type="EMBL" id="CAKLBC010001274">
    <property type="protein sequence ID" value="CAH0490622.1"/>
    <property type="molecule type" value="Genomic_DNA"/>
</dbReference>
<dbReference type="Proteomes" id="UP001159659">
    <property type="component" value="Unassembled WGS sequence"/>
</dbReference>
<evidence type="ECO:0000313" key="3">
    <source>
        <dbReference type="Proteomes" id="UP001157938"/>
    </source>
</evidence>
<reference evidence="2" key="2">
    <citation type="submission" date="2022-12" db="EMBL/GenBank/DDBJ databases">
        <authorList>
            <person name="Webb A."/>
        </authorList>
    </citation>
    <scope>NUCLEOTIDE SEQUENCE</scope>
    <source>
        <strain evidence="2">Pf2</strain>
    </source>
</reference>
<comment type="caution">
    <text evidence="2">The sequence shown here is derived from an EMBL/GenBank/DDBJ whole genome shotgun (WGS) entry which is preliminary data.</text>
</comment>